<dbReference type="RefSeq" id="WP_270071027.1">
    <property type="nucleotide sequence ID" value="NZ_JAJAQC010000006.1"/>
</dbReference>
<dbReference type="FunFam" id="3.40.366.10:FF:000002">
    <property type="entry name" value="Probable polyketide synthase 2"/>
    <property type="match status" value="1"/>
</dbReference>
<dbReference type="SMART" id="SM00822">
    <property type="entry name" value="PKS_KR"/>
    <property type="match status" value="1"/>
</dbReference>
<evidence type="ECO:0000256" key="5">
    <source>
        <dbReference type="ARBA" id="ARBA00023315"/>
    </source>
</evidence>
<comment type="caution">
    <text evidence="11">The sequence shown here is derived from an EMBL/GenBank/DDBJ whole genome shotgun (WGS) entry which is preliminary data.</text>
</comment>
<dbReference type="Pfam" id="PF00550">
    <property type="entry name" value="PP-binding"/>
    <property type="match status" value="2"/>
</dbReference>
<dbReference type="InterPro" id="IPR014030">
    <property type="entry name" value="Ketoacyl_synth_N"/>
</dbReference>
<dbReference type="InterPro" id="IPR042104">
    <property type="entry name" value="PKS_dehydratase_sf"/>
</dbReference>
<name>A0A9X3NIL0_9ACTN</name>
<dbReference type="InterPro" id="IPR057326">
    <property type="entry name" value="KR_dom"/>
</dbReference>
<feature type="region of interest" description="Disordered" evidence="7">
    <location>
        <begin position="3642"/>
        <end position="3683"/>
    </location>
</feature>
<dbReference type="SMART" id="SM00827">
    <property type="entry name" value="PKS_AT"/>
    <property type="match status" value="2"/>
</dbReference>
<dbReference type="PROSITE" id="PS00012">
    <property type="entry name" value="PHOSPHOPANTETHEINE"/>
    <property type="match status" value="2"/>
</dbReference>
<dbReference type="CDD" id="cd08956">
    <property type="entry name" value="KR_3_FAS_SDR_x"/>
    <property type="match status" value="1"/>
</dbReference>
<dbReference type="GO" id="GO:0004312">
    <property type="term" value="F:fatty acid synthase activity"/>
    <property type="evidence" value="ECO:0007669"/>
    <property type="project" value="TreeGrafter"/>
</dbReference>
<feature type="compositionally biased region" description="Basic and acidic residues" evidence="7">
    <location>
        <begin position="1529"/>
        <end position="1540"/>
    </location>
</feature>
<evidence type="ECO:0000256" key="4">
    <source>
        <dbReference type="ARBA" id="ARBA00023268"/>
    </source>
</evidence>
<feature type="compositionally biased region" description="Gly residues" evidence="7">
    <location>
        <begin position="2388"/>
        <end position="2401"/>
    </location>
</feature>
<protein>
    <submittedName>
        <fullName evidence="11">SDR family NAD(P)-dependent oxidoreductase</fullName>
    </submittedName>
</protein>
<dbReference type="SUPFAM" id="SSF50129">
    <property type="entry name" value="GroES-like"/>
    <property type="match status" value="1"/>
</dbReference>
<gene>
    <name evidence="11" type="ORF">LG943_05260</name>
</gene>
<keyword evidence="12" id="KW-1185">Reference proteome</keyword>
<dbReference type="InterPro" id="IPR013154">
    <property type="entry name" value="ADH-like_N"/>
</dbReference>
<dbReference type="Pfam" id="PF14765">
    <property type="entry name" value="PS-DH"/>
    <property type="match status" value="1"/>
</dbReference>
<dbReference type="Pfam" id="PF21089">
    <property type="entry name" value="PKS_DH_N"/>
    <property type="match status" value="1"/>
</dbReference>
<dbReference type="SMART" id="SM00826">
    <property type="entry name" value="PKS_DH"/>
    <property type="match status" value="1"/>
</dbReference>
<keyword evidence="1" id="KW-0596">Phosphopantetheine</keyword>
<dbReference type="InterPro" id="IPR020841">
    <property type="entry name" value="PKS_Beta-ketoAc_synthase_dom"/>
</dbReference>
<feature type="compositionally biased region" description="Low complexity" evidence="7">
    <location>
        <begin position="1565"/>
        <end position="1591"/>
    </location>
</feature>
<dbReference type="Pfam" id="PF02801">
    <property type="entry name" value="Ketoacyl-synt_C"/>
    <property type="match status" value="2"/>
</dbReference>
<dbReference type="InterPro" id="IPR020807">
    <property type="entry name" value="PKS_DH"/>
</dbReference>
<dbReference type="InterPro" id="IPR013968">
    <property type="entry name" value="PKS_KR"/>
</dbReference>
<evidence type="ECO:0000259" key="9">
    <source>
        <dbReference type="PROSITE" id="PS52004"/>
    </source>
</evidence>
<dbReference type="InterPro" id="IPR001227">
    <property type="entry name" value="Ac_transferase_dom_sf"/>
</dbReference>
<keyword evidence="4" id="KW-0511">Multifunctional enzyme</keyword>
<dbReference type="InterPro" id="IPR036736">
    <property type="entry name" value="ACP-like_sf"/>
</dbReference>
<dbReference type="GO" id="GO:0004315">
    <property type="term" value="F:3-oxoacyl-[acyl-carrier-protein] synthase activity"/>
    <property type="evidence" value="ECO:0007669"/>
    <property type="project" value="InterPro"/>
</dbReference>
<feature type="domain" description="Carrier" evidence="8">
    <location>
        <begin position="993"/>
        <end position="1068"/>
    </location>
</feature>
<dbReference type="SUPFAM" id="SSF53901">
    <property type="entry name" value="Thiolase-like"/>
    <property type="match status" value="2"/>
</dbReference>
<dbReference type="SUPFAM" id="SSF55048">
    <property type="entry name" value="Probable ACP-binding domain of malonyl-CoA ACP transacylase"/>
    <property type="match status" value="2"/>
</dbReference>
<organism evidence="11 12">
    <name type="scientific">Streptomonospora mangrovi</name>
    <dbReference type="NCBI Taxonomy" id="2883123"/>
    <lineage>
        <taxon>Bacteria</taxon>
        <taxon>Bacillati</taxon>
        <taxon>Actinomycetota</taxon>
        <taxon>Actinomycetes</taxon>
        <taxon>Streptosporangiales</taxon>
        <taxon>Nocardiopsidaceae</taxon>
        <taxon>Streptomonospora</taxon>
    </lineage>
</organism>
<evidence type="ECO:0000256" key="2">
    <source>
        <dbReference type="ARBA" id="ARBA00022553"/>
    </source>
</evidence>
<feature type="region of interest" description="Disordered" evidence="7">
    <location>
        <begin position="913"/>
        <end position="939"/>
    </location>
</feature>
<dbReference type="SMART" id="SM00829">
    <property type="entry name" value="PKS_ER"/>
    <property type="match status" value="1"/>
</dbReference>
<dbReference type="InterPro" id="IPR006162">
    <property type="entry name" value="Ppantetheine_attach_site"/>
</dbReference>
<dbReference type="Gene3D" id="3.30.70.3290">
    <property type="match status" value="2"/>
</dbReference>
<dbReference type="CDD" id="cd00833">
    <property type="entry name" value="PKS"/>
    <property type="match status" value="2"/>
</dbReference>
<dbReference type="InterPro" id="IPR016035">
    <property type="entry name" value="Acyl_Trfase/lysoPLipase"/>
</dbReference>
<dbReference type="InterPro" id="IPR011032">
    <property type="entry name" value="GroES-like_sf"/>
</dbReference>
<dbReference type="CDD" id="cd05195">
    <property type="entry name" value="enoyl_red"/>
    <property type="match status" value="1"/>
</dbReference>
<dbReference type="InterPro" id="IPR014043">
    <property type="entry name" value="Acyl_transferase_dom"/>
</dbReference>
<evidence type="ECO:0000256" key="6">
    <source>
        <dbReference type="PROSITE-ProRule" id="PRU01363"/>
    </source>
</evidence>
<dbReference type="InterPro" id="IPR049900">
    <property type="entry name" value="PKS_mFAS_DH"/>
</dbReference>
<dbReference type="InterPro" id="IPR016036">
    <property type="entry name" value="Malonyl_transacylase_ACP-bd"/>
</dbReference>
<keyword evidence="5" id="KW-0012">Acyltransferase</keyword>
<feature type="compositionally biased region" description="Basic and acidic residues" evidence="7">
    <location>
        <begin position="2852"/>
        <end position="2870"/>
    </location>
</feature>
<feature type="compositionally biased region" description="Gly residues" evidence="7">
    <location>
        <begin position="1067"/>
        <end position="1076"/>
    </location>
</feature>
<evidence type="ECO:0000256" key="7">
    <source>
        <dbReference type="SAM" id="MobiDB-lite"/>
    </source>
</evidence>
<feature type="domain" description="PKS/mFAS DH" evidence="10">
    <location>
        <begin position="2136"/>
        <end position="2610"/>
    </location>
</feature>
<evidence type="ECO:0000259" key="8">
    <source>
        <dbReference type="PROSITE" id="PS50075"/>
    </source>
</evidence>
<dbReference type="PANTHER" id="PTHR43775:SF51">
    <property type="entry name" value="INACTIVE PHENOLPHTHIOCEROL SYNTHESIS POLYKETIDE SYNTHASE TYPE I PKS1-RELATED"/>
    <property type="match status" value="1"/>
</dbReference>
<dbReference type="Pfam" id="PF13602">
    <property type="entry name" value="ADH_zinc_N_2"/>
    <property type="match status" value="1"/>
</dbReference>
<feature type="compositionally biased region" description="Low complexity" evidence="7">
    <location>
        <begin position="2302"/>
        <end position="2311"/>
    </location>
</feature>
<feature type="region of interest" description="N-terminal hotdog fold" evidence="6">
    <location>
        <begin position="2136"/>
        <end position="2267"/>
    </location>
</feature>
<feature type="active site" description="Proton acceptor; for dehydratase activity" evidence="6">
    <location>
        <position position="2168"/>
    </location>
</feature>
<dbReference type="Gene3D" id="3.10.129.110">
    <property type="entry name" value="Polyketide synthase dehydratase"/>
    <property type="match status" value="2"/>
</dbReference>
<evidence type="ECO:0000259" key="10">
    <source>
        <dbReference type="PROSITE" id="PS52019"/>
    </source>
</evidence>
<feature type="compositionally biased region" description="Low complexity" evidence="7">
    <location>
        <begin position="438"/>
        <end position="463"/>
    </location>
</feature>
<dbReference type="SUPFAM" id="SSF52151">
    <property type="entry name" value="FabD/lysophospholipase-like"/>
    <property type="match status" value="2"/>
</dbReference>
<feature type="region of interest" description="Disordered" evidence="7">
    <location>
        <begin position="2707"/>
        <end position="2911"/>
    </location>
</feature>
<dbReference type="Pfam" id="PF00698">
    <property type="entry name" value="Acyl_transf_1"/>
    <property type="match status" value="2"/>
</dbReference>
<dbReference type="PROSITE" id="PS51257">
    <property type="entry name" value="PROKAR_LIPOPROTEIN"/>
    <property type="match status" value="1"/>
</dbReference>
<dbReference type="Pfam" id="PF00109">
    <property type="entry name" value="ketoacyl-synt"/>
    <property type="match status" value="2"/>
</dbReference>
<evidence type="ECO:0000256" key="1">
    <source>
        <dbReference type="ARBA" id="ARBA00022450"/>
    </source>
</evidence>
<feature type="domain" description="Ketosynthase family 3 (KS3)" evidence="9">
    <location>
        <begin position="12"/>
        <end position="423"/>
    </location>
</feature>
<dbReference type="GO" id="GO:0016491">
    <property type="term" value="F:oxidoreductase activity"/>
    <property type="evidence" value="ECO:0007669"/>
    <property type="project" value="InterPro"/>
</dbReference>
<dbReference type="FunFam" id="3.40.50.720:FF:000209">
    <property type="entry name" value="Polyketide synthase Pks12"/>
    <property type="match status" value="1"/>
</dbReference>
<dbReference type="InterPro" id="IPR020806">
    <property type="entry name" value="PKS_PP-bd"/>
</dbReference>
<dbReference type="SUPFAM" id="SSF51735">
    <property type="entry name" value="NAD(P)-binding Rossmann-fold domains"/>
    <property type="match status" value="3"/>
</dbReference>
<dbReference type="SMART" id="SM01294">
    <property type="entry name" value="PKS_PP_betabranch"/>
    <property type="match status" value="2"/>
</dbReference>
<feature type="region of interest" description="C-terminal hotdog fold" evidence="6">
    <location>
        <begin position="2465"/>
        <end position="2610"/>
    </location>
</feature>
<feature type="region of interest" description="Disordered" evidence="7">
    <location>
        <begin position="1528"/>
        <end position="1620"/>
    </location>
</feature>
<dbReference type="Gene3D" id="3.90.180.10">
    <property type="entry name" value="Medium-chain alcohol dehydrogenases, catalytic domain"/>
    <property type="match status" value="1"/>
</dbReference>
<dbReference type="Pfam" id="PF08659">
    <property type="entry name" value="KR"/>
    <property type="match status" value="1"/>
</dbReference>
<evidence type="ECO:0000256" key="3">
    <source>
        <dbReference type="ARBA" id="ARBA00022679"/>
    </source>
</evidence>
<dbReference type="InterPro" id="IPR014031">
    <property type="entry name" value="Ketoacyl_synth_C"/>
</dbReference>
<dbReference type="Proteomes" id="UP001140076">
    <property type="component" value="Unassembled WGS sequence"/>
</dbReference>
<dbReference type="InterPro" id="IPR020843">
    <property type="entry name" value="ER"/>
</dbReference>
<feature type="region of interest" description="Disordered" evidence="7">
    <location>
        <begin position="115"/>
        <end position="135"/>
    </location>
</feature>
<evidence type="ECO:0000313" key="12">
    <source>
        <dbReference type="Proteomes" id="UP001140076"/>
    </source>
</evidence>
<dbReference type="SMART" id="SM00825">
    <property type="entry name" value="PKS_KS"/>
    <property type="match status" value="2"/>
</dbReference>
<dbReference type="FunFam" id="1.10.1200.10:FF:000007">
    <property type="entry name" value="Probable polyketide synthase pks17"/>
    <property type="match status" value="1"/>
</dbReference>
<feature type="compositionally biased region" description="Gly residues" evidence="7">
    <location>
        <begin position="1592"/>
        <end position="1605"/>
    </location>
</feature>
<reference evidence="11" key="1">
    <citation type="submission" date="2021-10" db="EMBL/GenBank/DDBJ databases">
        <title>Streptomonospora sp. nov., isolated from mangrove soil.</title>
        <authorList>
            <person name="Chen X."/>
            <person name="Ge X."/>
            <person name="Liu W."/>
        </authorList>
    </citation>
    <scope>NUCLEOTIDE SEQUENCE</scope>
    <source>
        <strain evidence="11">S1-112</strain>
    </source>
</reference>
<dbReference type="InterPro" id="IPR049551">
    <property type="entry name" value="PKS_DH_C"/>
</dbReference>
<proteinExistence type="predicted"/>
<dbReference type="FunFam" id="3.40.47.10:FF:000019">
    <property type="entry name" value="Polyketide synthase type I"/>
    <property type="match status" value="1"/>
</dbReference>
<dbReference type="InterPro" id="IPR009081">
    <property type="entry name" value="PP-bd_ACP"/>
</dbReference>
<keyword evidence="2" id="KW-0597">Phosphoprotein</keyword>
<feature type="region of interest" description="Disordered" evidence="7">
    <location>
        <begin position="1063"/>
        <end position="1094"/>
    </location>
</feature>
<dbReference type="Pfam" id="PF08240">
    <property type="entry name" value="ADH_N"/>
    <property type="match status" value="1"/>
</dbReference>
<feature type="compositionally biased region" description="Low complexity" evidence="7">
    <location>
        <begin position="3642"/>
        <end position="3666"/>
    </location>
</feature>
<dbReference type="Gene3D" id="3.40.47.10">
    <property type="match status" value="2"/>
</dbReference>
<feature type="compositionally biased region" description="Low complexity" evidence="7">
    <location>
        <begin position="923"/>
        <end position="939"/>
    </location>
</feature>
<keyword evidence="3" id="KW-0808">Transferase</keyword>
<feature type="region of interest" description="Disordered" evidence="7">
    <location>
        <begin position="429"/>
        <end position="465"/>
    </location>
</feature>
<dbReference type="PROSITE" id="PS00606">
    <property type="entry name" value="KS3_1"/>
    <property type="match status" value="1"/>
</dbReference>
<feature type="region of interest" description="Disordered" evidence="7">
    <location>
        <begin position="2260"/>
        <end position="2465"/>
    </location>
</feature>
<accession>A0A9X3NIL0</accession>
<dbReference type="SMART" id="SM00823">
    <property type="entry name" value="PKS_PP"/>
    <property type="match status" value="2"/>
</dbReference>
<feature type="region of interest" description="Disordered" evidence="7">
    <location>
        <begin position="1635"/>
        <end position="1671"/>
    </location>
</feature>
<feature type="region of interest" description="Disordered" evidence="7">
    <location>
        <begin position="2652"/>
        <end position="2693"/>
    </location>
</feature>
<feature type="compositionally biased region" description="Low complexity" evidence="7">
    <location>
        <begin position="3673"/>
        <end position="3683"/>
    </location>
</feature>
<feature type="domain" description="Ketosynthase family 3 (KS3)" evidence="9">
    <location>
        <begin position="1093"/>
        <end position="1524"/>
    </location>
</feature>
<dbReference type="PANTHER" id="PTHR43775">
    <property type="entry name" value="FATTY ACID SYNTHASE"/>
    <property type="match status" value="1"/>
</dbReference>
<dbReference type="InterPro" id="IPR036291">
    <property type="entry name" value="NAD(P)-bd_dom_sf"/>
</dbReference>
<dbReference type="InterPro" id="IPR049552">
    <property type="entry name" value="PKS_DH_N"/>
</dbReference>
<dbReference type="SUPFAM" id="SSF47336">
    <property type="entry name" value="ACP-like"/>
    <property type="match status" value="2"/>
</dbReference>
<dbReference type="InterPro" id="IPR018201">
    <property type="entry name" value="Ketoacyl_synth_AS"/>
</dbReference>
<dbReference type="PROSITE" id="PS52019">
    <property type="entry name" value="PKS_MFAS_DH"/>
    <property type="match status" value="1"/>
</dbReference>
<dbReference type="Gene3D" id="1.10.1200.10">
    <property type="entry name" value="ACP-like"/>
    <property type="match status" value="2"/>
</dbReference>
<dbReference type="InterPro" id="IPR050091">
    <property type="entry name" value="PKS_NRPS_Biosynth_Enz"/>
</dbReference>
<evidence type="ECO:0000313" key="11">
    <source>
        <dbReference type="EMBL" id="MDA0563740.1"/>
    </source>
</evidence>
<dbReference type="InterPro" id="IPR016039">
    <property type="entry name" value="Thiolase-like"/>
</dbReference>
<dbReference type="Gene3D" id="3.40.366.10">
    <property type="entry name" value="Malonyl-Coenzyme A Acyl Carrier Protein, domain 2"/>
    <property type="match status" value="2"/>
</dbReference>
<dbReference type="Pfam" id="PF22621">
    <property type="entry name" value="CurL-like_PKS_C"/>
    <property type="match status" value="1"/>
</dbReference>
<feature type="active site" description="Proton donor; for dehydratase activity" evidence="6">
    <location>
        <position position="2526"/>
    </location>
</feature>
<dbReference type="Gene3D" id="3.40.50.720">
    <property type="entry name" value="NAD(P)-binding Rossmann-like Domain"/>
    <property type="match status" value="3"/>
</dbReference>
<dbReference type="EMBL" id="JAJAQC010000006">
    <property type="protein sequence ID" value="MDA0563740.1"/>
    <property type="molecule type" value="Genomic_DNA"/>
</dbReference>
<dbReference type="GO" id="GO:0031177">
    <property type="term" value="F:phosphopantetheine binding"/>
    <property type="evidence" value="ECO:0007669"/>
    <property type="project" value="InterPro"/>
</dbReference>
<dbReference type="PROSITE" id="PS52004">
    <property type="entry name" value="KS3_2"/>
    <property type="match status" value="2"/>
</dbReference>
<feature type="domain" description="Carrier" evidence="8">
    <location>
        <begin position="3700"/>
        <end position="3775"/>
    </location>
</feature>
<dbReference type="PROSITE" id="PS50075">
    <property type="entry name" value="CARRIER"/>
    <property type="match status" value="2"/>
</dbReference>
<sequence length="3868" mass="389016">MAQRRAEGARDTAVIAVVGMACRLPGADHPQALRRLLAEGRDAITAPPPGRAAGAGGHHGGFVAADAFDPEPFGVAPVEAAAMDPRQRLLLHLAWEAVEDARIAPQTLRGSRTGVFAGTMGDAPEPPGGTTRRTLTGCGRGVVANRVSHALDLRGPSITVDTGQSSSLVAVHLAMASLRRGETDAALAGGVHLNLTSAAARREELFGALSPDDRCFTFDARANGYARGEGAAVVLLKRLADARRDGDRVHAVLLGGAVAHDGATEGLAAPGRAGQAEAIRGALRDAGLAPGRVDYVELHGTGTRAGDPVEAAALGEVMGAARAVGDPGEADDPLRVGSVKTNIGHLGAAAGIAGLLKAVLGVAHGELVPSLNFAAPHPRVPLAELGLRVQVAAEPWPHPGRPPVAGVSSFGMGGTDCHVIVAAPWWKSEEAGEEKPGEAQVGEGEVGEGAPARGARPAAPEPESAWDGRHRAFVISAASAEALAAQAGRLRGHVAERPGLRPGDLAFSLAATRTPLAHRAGVVAEGRAELLTGLAAVERSARAPGVRRGRAVAGPVAVLFPGQGTQYAGMGRRLHAEAPAFAAAFDAVCAELDPLLPRPLREVLWAAEGTAEAALLHRTGFTQPALFAVEVALYRLVESWGVRPALVAGHSVGEISAAHAAGLLGLADACALVAARARLLDALPEGGAMAAVGASAQEVGELVAAAPDRVALAAVNGPQAVVVSGEAAAVEEVARVLAARGRRTRRLAVSHAFHSPLVEPAMAGLRAAAEGLAVGPGEGPLLVSGLTGEVAGAAELGAPDHWARQAREPVRFADCVSALRARGAAVFCELGPGGTLTALARTVLEAAPDGRGAAFVPGPRAETEERAAAEYAAGLYTAGVDLSWRAVPGTDGERVDLPTYAWRYRSFPLAAEEEGAAGKEGAEAAARGTRGAAAGPAVADHGVGTPVSIAGTAGPDASAGEHAVEGRAGAVGAVNAVGSDGVSSGAAGAAARRRLRELVLSQTAEILGYESADAVDTGRSFHDMGFDSVMAVELRDRLGEALARSLPATLVFDAPTPDLLVERLRDGGGGGGGAGGSSARATAPKPARPGPGPDPVAIVGIGCRFPGGVASPEELWRLAEAQGDGTSEFPANRGWDIAALLGRGPGGDEGPERPVRSAVGRGGFLHDADLFDAGFFGLSPREALAMDPQQRLALETAWEALERAGVDPGALRGGRVGVFVGATAQDYGPRMHSPAARNAAGHLLTGTTVSVVSGRISYVLGLNGPSVTVDTACSSSLVAVHQAVQALRRGECDLALAGGVAVMAAPGMFTEFSAQGGLAPDGRCKPYTAAADGTAWGEGAGIVVLERLSDAVRRGRSVWGVVRGSAVNSDGASNGLAAPSGRAQEAVLRAALADAGVDASAVGVVEGHGTGTVLGDPVEAGALGAVYGRAGGVVVGSVKANIAHAQAAAGVAGLVNLVGIVGRGVIPALPGAERGLSPLVDWDRAGLGVVTGGPRQWSGVSGTRVGAVSSFGISGTNAHLILEQPPAAHTRDFPAGDPHDPTSAARITTSPSPAGRRPHTTPRNGSSAATVEGSGAAGASAACESASAGPRGTAGKGGRSAGGESAGTLTAAPHADRGRDRAWEIGGRIGALEAERPSSVASIRTAGADETPADAATGASETRSGAAPAPAHPVAFSTDLVPWVVSAAAPEAVRDQAVRLRAAVLADPDARAVDVGHALATGRARFAHRAVLLGRGRDDFLGGLAALARDEDGDARLVRGRADLPARPVLVFPGQGSQWPGMGRDLLRGSAAFRACVAECERALAPHVDWSLTAVLEGRPDAPGLERVDVVQPVLWAVMVGLAHVWRSVGVVPAAAVGHSQGEIAAACVAGALSLEDAAAVVALRSRAVRDLVGGGAMASLAEPAERTGRRDAVRSGAVHVAAVNGPSATVVAGEPDAVARLVAAAEAEGVRARAIDVDYASHTPHVAAARERITADLAAISPRDGDVPLFSTVTGGPVDGSALDAGHWYANLREPVRFGAAVRALAGAGHRMFVECAPHPVLTAAVEDGLAEAGVEGAALGTLRRDDGGADRFLTSAAQAHVRGADVDWTPFLPAAARAGAVRLPTYAFQRRRYWLAAAEETADPAHLGQRGTGHPIVGAAVDLAEGGGAVCTGRVSVRDLPWLADHAVNGRVLLPGAAFAEIAVRAGDHVGCRVLEELVLEEPLELPGPDDGGAAVHVQVAVEPPDEDGRRRLTVHSRPDADADDAAHPWQRHATGVLAVGPEAGPSVGTAFPGGRDTEAEAPGAEGAPPGGRRGGHGRGAAPAEAAHPAHGDQAATARDEALGCGSAAVDGGGGGNRQGPTEGSRGDGGGGAAGHASAPSRPAVEDAVGGLPGREKAASPAQGAAGLGSDGGASGRGRTGGRREDRDGGASGAPGSAEAGMRRRTGGGSVGEADAVGTGAAAVPDAPPFSGTGGGEWPPAGAQSVDLADGYARLAERGHGYGPGFRGLTALWRCGSGFAAEVALPEPLRGDAGAFGLHPALLDAALHALLLADPAEGARLPHVWSGVRLHAAGATDLRVLFRVADRERQDGGPAGSAAALTLLDPSGAPVATVERVTLRPPPAAPDGAASADLHVVEWREVEDPPPPASGPWAVVAAPHPVARAVTGFAPWGGPGDATMTADAPDCARPGDRANSGRLHHQGSAGSVLGGGVAEGAELADAGRSRRGGFAADGRSAEPAAPACSGRDGSAEGGRPSDPAVPVDGADPVGPGRTRRGGVAEGAEPARSGLPHHDGSATLALGGGVAEGAEPADAGRSRRGGFAADGRPAEPAAPACSGRDGSAEGGRPSDPAVPVDGADPVGPGRSRHGGVAEDAERARPGRPRRDGLPEGGQIADPAVPADHARPGRAPRGGFVDGGRPADLGEPADPAEVDRLHQGADTTDAADIAFRGLADLRLALDGGLPPPAAVVVHCGAGPDLDPRRAAHAVARRVLDLAQWWVRDSRLDASRLVLVTRGAVAATPRDRLDGLAQAPAWGLLRSAQAEHPGRFVLVDDDGHTPSPRLLRRAVATGEPQVALRAGRLLTPRVAPAPAPLAFPPGPWHLAAGAGGSAADVAPLPAPWAAEPPPPGHVRVAVRAAGLNFRDVVVALGLLPDETGMGIEGAGVVTATAPDVADLAPGDRVLGVFDAAFGPVAVADRRRLVRIPPRWSFERAAAVPVVHLTAYHGLVTLAGLRAGETVLVHAAAGGVGTAAVALARHLGAEVFATASPAKWPLLRAMGLDDDHIASSRDTAFAGRFRAATGGRGVDVVLNALAGEAVDASLGLLAEGGRFLEMGKTDRRDPARVAAAHPGRRYLPYSLPDLPPEDVGRMLAEVLALFEDGGLGGTAPPPPHRRALADAPAALRDLQRGATAGKTVLIPPRPLDPAGTVLVTGGTGTLGVRLARHLVTAHGAGRLLLAGRGGPMAPGAAEAMAELTALGAEVEVRACDVADRAAVAALLAAVPPDRPLTAVVHAAGVLDDATLTALTREGLDRALAAKVDGAWHLHELTAEADLAAFVLFSSALGVLGAPGQANYAAANAFLDGLAHHRRARGLPATSLAWGLWAERSGLTGRLGAAGTARVRRCGLVPMPTVRALDLFDAALALDRPLLLPARLCAPDRGGQRRGAAPGRPAAARAPGETADAGARDRAAGPTAATGTGPQALARRLSGLPAEDRRAVLLDLVRGHAAVVLGHASPTALTPGRPLTEAGIDSLTAVELRNRLNAATGLRLPATVLFDHPTPDALAARLERDPDLRAAAPPAEDTAPAPQAAEEPERAELLRALAGIPLHRLREAGLPALVRDLVRAEEPAPPPPPGEGAAAIDAMSVADLVDLALGDPDDHPDAP</sequence>
<dbReference type="GO" id="GO:0006633">
    <property type="term" value="P:fatty acid biosynthetic process"/>
    <property type="evidence" value="ECO:0007669"/>
    <property type="project" value="InterPro"/>
</dbReference>